<feature type="domain" description="Response regulatory" evidence="5">
    <location>
        <begin position="3"/>
        <end position="120"/>
    </location>
</feature>
<evidence type="ECO:0000259" key="5">
    <source>
        <dbReference type="PROSITE" id="PS50110"/>
    </source>
</evidence>
<dbReference type="GO" id="GO:0006355">
    <property type="term" value="P:regulation of DNA-templated transcription"/>
    <property type="evidence" value="ECO:0007669"/>
    <property type="project" value="InterPro"/>
</dbReference>
<protein>
    <recommendedName>
        <fullName evidence="1">Stage 0 sporulation protein A homolog</fullName>
    </recommendedName>
</protein>
<feature type="modified residue" description="4-aspartylphosphate" evidence="4">
    <location>
        <position position="57"/>
    </location>
</feature>
<dbReference type="InterPro" id="IPR036388">
    <property type="entry name" value="WH-like_DNA-bd_sf"/>
</dbReference>
<organism evidence="6 7">
    <name type="scientific">Candidatus Allocopromorpha excrementigallinarum</name>
    <dbReference type="NCBI Taxonomy" id="2840742"/>
    <lineage>
        <taxon>Bacteria</taxon>
        <taxon>Bacillati</taxon>
        <taxon>Bacillota</taxon>
        <taxon>Clostridia</taxon>
        <taxon>Eubacteriales</taxon>
        <taxon>Eubacteriaceae</taxon>
        <taxon>Eubacteriaceae incertae sedis</taxon>
        <taxon>Candidatus Allocopromorpha</taxon>
    </lineage>
</organism>
<accession>A0A9D1I146</accession>
<evidence type="ECO:0000256" key="3">
    <source>
        <dbReference type="ARBA" id="ARBA00024867"/>
    </source>
</evidence>
<dbReference type="Gene3D" id="3.40.50.2300">
    <property type="match status" value="1"/>
</dbReference>
<name>A0A9D1I146_9FIRM</name>
<dbReference type="PANTHER" id="PTHR35807:SF2">
    <property type="entry name" value="TRANSCRIPTIONAL ACTIVATOR DOMAIN"/>
    <property type="match status" value="1"/>
</dbReference>
<dbReference type="InterPro" id="IPR051677">
    <property type="entry name" value="AfsR-DnrI-RedD_regulator"/>
</dbReference>
<dbReference type="AlphaFoldDB" id="A0A9D1I146"/>
<evidence type="ECO:0000256" key="1">
    <source>
        <dbReference type="ARBA" id="ARBA00018672"/>
    </source>
</evidence>
<comment type="caution">
    <text evidence="6">The sequence shown here is derived from an EMBL/GenBank/DDBJ whole genome shotgun (WGS) entry which is preliminary data.</text>
</comment>
<comment type="function">
    <text evidence="3">May play the central regulatory role in sporulation. It may be an element of the effector pathway responsible for the activation of sporulation genes in response to nutritional stress. Spo0A may act in concert with spo0H (a sigma factor) to control the expression of some genes that are critical to the sporulation process.</text>
</comment>
<reference evidence="6" key="2">
    <citation type="journal article" date="2021" name="PeerJ">
        <title>Extensive microbial diversity within the chicken gut microbiome revealed by metagenomics and culture.</title>
        <authorList>
            <person name="Gilroy R."/>
            <person name="Ravi A."/>
            <person name="Getino M."/>
            <person name="Pursley I."/>
            <person name="Horton D.L."/>
            <person name="Alikhan N.F."/>
            <person name="Baker D."/>
            <person name="Gharbi K."/>
            <person name="Hall N."/>
            <person name="Watson M."/>
            <person name="Adriaenssens E.M."/>
            <person name="Foster-Nyarko E."/>
            <person name="Jarju S."/>
            <person name="Secka A."/>
            <person name="Antonio M."/>
            <person name="Oren A."/>
            <person name="Chaudhuri R.R."/>
            <person name="La Ragione R."/>
            <person name="Hildebrand F."/>
            <person name="Pallen M.J."/>
        </authorList>
    </citation>
    <scope>NUCLEOTIDE SEQUENCE</scope>
    <source>
        <strain evidence="6">ChiHcec3-6078</strain>
    </source>
</reference>
<dbReference type="EMBL" id="DVMP01000151">
    <property type="protein sequence ID" value="HIU26461.1"/>
    <property type="molecule type" value="Genomic_DNA"/>
</dbReference>
<sequence length="283" mass="32382">MDKVVIFTEDRKLLERLSSIVKKSLPENSKGAAAFSDPVDTLNCAMESRDRLNCFIDVDSSSCDGLKLIKLLKKLNTSASIVFMSKSGRYAMEAFELDIVDYLKLPPEEEKITEAVKKLEAVNSRDESNGVYIKTFGAFEIIKGGVRIPWKNSKPKELLAFLVDSRGDDVSSEKIQRTLWEDSDRDKAASTYHTTLYQLRKKLGNNGIEDILVGSRGSQRVDTSRFKCDMYEFEREAAEGTKEAYRRAFELYKGGYLENNSYKWSRLTRVRLQMQFEQVLQEI</sequence>
<dbReference type="SUPFAM" id="SSF52172">
    <property type="entry name" value="CheY-like"/>
    <property type="match status" value="1"/>
</dbReference>
<dbReference type="PANTHER" id="PTHR35807">
    <property type="entry name" value="TRANSCRIPTIONAL REGULATOR REDD-RELATED"/>
    <property type="match status" value="1"/>
</dbReference>
<dbReference type="InterPro" id="IPR011006">
    <property type="entry name" value="CheY-like_superfamily"/>
</dbReference>
<proteinExistence type="predicted"/>
<reference evidence="6" key="1">
    <citation type="submission" date="2020-10" db="EMBL/GenBank/DDBJ databases">
        <authorList>
            <person name="Gilroy R."/>
        </authorList>
    </citation>
    <scope>NUCLEOTIDE SEQUENCE</scope>
    <source>
        <strain evidence="6">ChiHcec3-6078</strain>
    </source>
</reference>
<dbReference type="InterPro" id="IPR001789">
    <property type="entry name" value="Sig_transdc_resp-reg_receiver"/>
</dbReference>
<keyword evidence="2" id="KW-0238">DNA-binding</keyword>
<dbReference type="SUPFAM" id="SSF46894">
    <property type="entry name" value="C-terminal effector domain of the bipartite response regulators"/>
    <property type="match status" value="1"/>
</dbReference>
<dbReference type="PROSITE" id="PS50110">
    <property type="entry name" value="RESPONSE_REGULATORY"/>
    <property type="match status" value="1"/>
</dbReference>
<keyword evidence="4" id="KW-0597">Phosphoprotein</keyword>
<dbReference type="Gene3D" id="1.10.10.10">
    <property type="entry name" value="Winged helix-like DNA-binding domain superfamily/Winged helix DNA-binding domain"/>
    <property type="match status" value="1"/>
</dbReference>
<evidence type="ECO:0000256" key="2">
    <source>
        <dbReference type="ARBA" id="ARBA00023125"/>
    </source>
</evidence>
<dbReference type="Proteomes" id="UP000824090">
    <property type="component" value="Unassembled WGS sequence"/>
</dbReference>
<evidence type="ECO:0000313" key="6">
    <source>
        <dbReference type="EMBL" id="HIU26461.1"/>
    </source>
</evidence>
<evidence type="ECO:0000313" key="7">
    <source>
        <dbReference type="Proteomes" id="UP000824090"/>
    </source>
</evidence>
<dbReference type="InterPro" id="IPR016032">
    <property type="entry name" value="Sig_transdc_resp-reg_C-effctor"/>
</dbReference>
<dbReference type="GO" id="GO:0003677">
    <property type="term" value="F:DNA binding"/>
    <property type="evidence" value="ECO:0007669"/>
    <property type="project" value="UniProtKB-KW"/>
</dbReference>
<dbReference type="GO" id="GO:0000160">
    <property type="term" value="P:phosphorelay signal transduction system"/>
    <property type="evidence" value="ECO:0007669"/>
    <property type="project" value="InterPro"/>
</dbReference>
<gene>
    <name evidence="6" type="ORF">IAC50_08225</name>
</gene>
<evidence type="ECO:0000256" key="4">
    <source>
        <dbReference type="PROSITE-ProRule" id="PRU00169"/>
    </source>
</evidence>